<dbReference type="InterPro" id="IPR036388">
    <property type="entry name" value="WH-like_DNA-bd_sf"/>
</dbReference>
<name>A0ABM3ILP3_ZIZJJ</name>
<proteinExistence type="predicted"/>
<dbReference type="Pfam" id="PF00931">
    <property type="entry name" value="NB-ARC"/>
    <property type="match status" value="1"/>
</dbReference>
<dbReference type="InterPro" id="IPR058922">
    <property type="entry name" value="WHD_DRP"/>
</dbReference>
<evidence type="ECO:0000313" key="6">
    <source>
        <dbReference type="Proteomes" id="UP001652623"/>
    </source>
</evidence>
<dbReference type="SUPFAM" id="SSF52540">
    <property type="entry name" value="P-loop containing nucleoside triphosphate hydrolases"/>
    <property type="match status" value="1"/>
</dbReference>
<evidence type="ECO:0000259" key="4">
    <source>
        <dbReference type="Pfam" id="PF23559"/>
    </source>
</evidence>
<dbReference type="Gene3D" id="3.40.50.300">
    <property type="entry name" value="P-loop containing nucleotide triphosphate hydrolases"/>
    <property type="match status" value="1"/>
</dbReference>
<dbReference type="PANTHER" id="PTHR36766">
    <property type="entry name" value="PLANT BROAD-SPECTRUM MILDEW RESISTANCE PROTEIN RPW8"/>
    <property type="match status" value="1"/>
</dbReference>
<keyword evidence="6" id="KW-1185">Reference proteome</keyword>
<reference evidence="7" key="1">
    <citation type="submission" date="2025-08" db="UniProtKB">
        <authorList>
            <consortium name="RefSeq"/>
        </authorList>
    </citation>
    <scope>IDENTIFICATION</scope>
    <source>
        <tissue evidence="7">Seedling</tissue>
    </source>
</reference>
<dbReference type="InterPro" id="IPR032675">
    <property type="entry name" value="LRR_dom_sf"/>
</dbReference>
<evidence type="ECO:0000313" key="7">
    <source>
        <dbReference type="RefSeq" id="XP_048331193.2"/>
    </source>
</evidence>
<evidence type="ECO:0000256" key="1">
    <source>
        <dbReference type="ARBA" id="ARBA00022737"/>
    </source>
</evidence>
<dbReference type="InterPro" id="IPR042197">
    <property type="entry name" value="Apaf_helical"/>
</dbReference>
<evidence type="ECO:0000259" key="5">
    <source>
        <dbReference type="Pfam" id="PF23598"/>
    </source>
</evidence>
<feature type="domain" description="NB-ARC" evidence="3">
    <location>
        <begin position="56"/>
        <end position="226"/>
    </location>
</feature>
<feature type="domain" description="Disease resistance R13L4/SHOC-2-like LRR" evidence="5">
    <location>
        <begin position="464"/>
        <end position="720"/>
    </location>
</feature>
<dbReference type="Pfam" id="PF23598">
    <property type="entry name" value="LRR_14"/>
    <property type="match status" value="1"/>
</dbReference>
<dbReference type="PANTHER" id="PTHR36766:SF38">
    <property type="entry name" value="DISEASE RESISTANCE PROTEIN RGA3"/>
    <property type="match status" value="1"/>
</dbReference>
<gene>
    <name evidence="7" type="primary">LOC112489986</name>
</gene>
<accession>A0ABM3ILP3</accession>
<dbReference type="PRINTS" id="PR00364">
    <property type="entry name" value="DISEASERSIST"/>
</dbReference>
<keyword evidence="2" id="KW-0611">Plant defense</keyword>
<dbReference type="SUPFAM" id="SSF52058">
    <property type="entry name" value="L domain-like"/>
    <property type="match status" value="1"/>
</dbReference>
<dbReference type="Gene3D" id="3.80.10.10">
    <property type="entry name" value="Ribonuclease Inhibitor"/>
    <property type="match status" value="2"/>
</dbReference>
<dbReference type="Gene3D" id="1.10.10.10">
    <property type="entry name" value="Winged helix-like DNA-binding domain superfamily/Winged helix DNA-binding domain"/>
    <property type="match status" value="1"/>
</dbReference>
<dbReference type="InterPro" id="IPR002182">
    <property type="entry name" value="NB-ARC"/>
</dbReference>
<protein>
    <submittedName>
        <fullName evidence="7">Disease resistance protein RGA3</fullName>
    </submittedName>
</protein>
<dbReference type="Gene3D" id="1.10.8.430">
    <property type="entry name" value="Helical domain of apoptotic protease-activating factors"/>
    <property type="match status" value="1"/>
</dbReference>
<dbReference type="InterPro" id="IPR055414">
    <property type="entry name" value="LRR_R13L4/SHOC2-like"/>
</dbReference>
<dbReference type="Pfam" id="PF23559">
    <property type="entry name" value="WHD_DRP"/>
    <property type="match status" value="1"/>
</dbReference>
<evidence type="ECO:0000256" key="2">
    <source>
        <dbReference type="ARBA" id="ARBA00022821"/>
    </source>
</evidence>
<dbReference type="RefSeq" id="XP_048331193.2">
    <property type="nucleotide sequence ID" value="XM_048475236.2"/>
</dbReference>
<dbReference type="GeneID" id="112489986"/>
<dbReference type="InterPro" id="IPR027417">
    <property type="entry name" value="P-loop_NTPase"/>
</dbReference>
<organism evidence="6 7">
    <name type="scientific">Ziziphus jujuba</name>
    <name type="common">Chinese jujube</name>
    <name type="synonym">Ziziphus sativa</name>
    <dbReference type="NCBI Taxonomy" id="326968"/>
    <lineage>
        <taxon>Eukaryota</taxon>
        <taxon>Viridiplantae</taxon>
        <taxon>Streptophyta</taxon>
        <taxon>Embryophyta</taxon>
        <taxon>Tracheophyta</taxon>
        <taxon>Spermatophyta</taxon>
        <taxon>Magnoliopsida</taxon>
        <taxon>eudicotyledons</taxon>
        <taxon>Gunneridae</taxon>
        <taxon>Pentapetalae</taxon>
        <taxon>rosids</taxon>
        <taxon>fabids</taxon>
        <taxon>Rosales</taxon>
        <taxon>Rhamnaceae</taxon>
        <taxon>Paliureae</taxon>
        <taxon>Ziziphus</taxon>
    </lineage>
</organism>
<sequence length="772" mass="88949">MSHKIKEIREALDEIQENRTFSLEVRYEEKELVSPISRESHSYVREEEVTGRDDDRKAILEYLVNVETIESVSFIAIVGIGGLGKTTLARLVYDDDVVKKHFDLTLWVCVSDAFDLKSVIGKIIKSASNWSIDQNLELDQLQRRLRQKIDGKKYFLVLDDVWNEDSTKWDSLSSLLMGGARGSRVLVTTRSEKVARVTRPFQVYHLKVLDQDKSWSLFEKQAFGQRLDIEKSDFVALGKEIVEKCKGLPLAIKSIGSILYFKTSKADWLFFKDNELAKAIRQEDNIIIPTLKLSYNHLPSYLKHCFAYCSLFPKDHEFEVQMLIKLWMAQGFIKADQNQCLEDIGYGYFLDLLWRSFFQEATKDEWGNIWSCKMHDLMHDVANLVAGKGSVLIDKDFINFDENLVHVSFPDLSVNNTVSFLKNVSPLLRRNYKLRTFYSPPFIKKPWYDSESDLESVLTNCMGSCFKLLRSLALGSFRSVKKLPSSLGELKHLRYLDLSHFDEIQELPNSITKLQNLQTLNLEGCRKLSSLPKDIHKMVSLRHLLLIGCRSLSHMPCRLGELTCLQTLNMFVVAADRDIKQSRRPRRKNMSIGEVGELRNLNSLRVLRIENLRPDIEGSENSKLQEKQHLEELTLSYSLKFDGHIDDHTLVEKYEKSLKLLQPHPNLKTLLVRIYMGEGLASWVTSLNNLVQLSIWGCTNLKSLPEAMGNHSSLRHLSIWGCPNLISLPEGQMLRALRRLTIISCPFLLQRYNKTSGEDWPKIAHIPNVEIY</sequence>
<dbReference type="Proteomes" id="UP001652623">
    <property type="component" value="Chromosome 5"/>
</dbReference>
<feature type="domain" description="Disease resistance protein winged helix" evidence="4">
    <location>
        <begin position="311"/>
        <end position="382"/>
    </location>
</feature>
<evidence type="ECO:0000259" key="3">
    <source>
        <dbReference type="Pfam" id="PF00931"/>
    </source>
</evidence>
<keyword evidence="1" id="KW-0677">Repeat</keyword>